<dbReference type="EMBL" id="AP025637">
    <property type="protein sequence ID" value="BDG72489.1"/>
    <property type="molecule type" value="Genomic_DNA"/>
</dbReference>
<sequence>MIRRTILLGTLAIAACGPVTPPPTIPVSAAPGERVIDPIVRAGNNATAFFRRPQPNQPAVAARAIADIEYLAGAVPADPRWQTASSSAQVQLIQARNQARQALGIPRTASAQDVIDGLTRAADALDANDRAAAAQALPRSIFTAGPDQTLRRLAQPPRIPSASAALAALSAGPSPRGP</sequence>
<keyword evidence="2" id="KW-1185">Reference proteome</keyword>
<protein>
    <submittedName>
        <fullName evidence="1">Uncharacterized protein</fullName>
    </submittedName>
</protein>
<reference evidence="1 2" key="1">
    <citation type="journal article" date="2016" name="Microbes Environ.">
        <title>Phylogenetically diverse aerobic anoxygenic phototrophic bacteria isolated from epilithic biofilms in Tama river, Japan.</title>
        <authorList>
            <person name="Hirose S."/>
            <person name="Matsuura K."/>
            <person name="Haruta S."/>
        </authorList>
    </citation>
    <scope>NUCLEOTIDE SEQUENCE [LARGE SCALE GENOMIC DNA]</scope>
    <source>
        <strain evidence="1 2">S08</strain>
    </source>
</reference>
<accession>A0ABM7Y3R2</accession>
<dbReference type="PROSITE" id="PS51257">
    <property type="entry name" value="PROKAR_LIPOPROTEIN"/>
    <property type="match status" value="1"/>
</dbReference>
<organism evidence="1 2">
    <name type="scientific">Roseomonas fluvialis</name>
    <dbReference type="NCBI Taxonomy" id="1750527"/>
    <lineage>
        <taxon>Bacteria</taxon>
        <taxon>Pseudomonadati</taxon>
        <taxon>Pseudomonadota</taxon>
        <taxon>Alphaproteobacteria</taxon>
        <taxon>Acetobacterales</taxon>
        <taxon>Roseomonadaceae</taxon>
        <taxon>Roseomonas</taxon>
    </lineage>
</organism>
<dbReference type="RefSeq" id="WP_244459690.1">
    <property type="nucleotide sequence ID" value="NZ_AP025637.1"/>
</dbReference>
<proteinExistence type="predicted"/>
<evidence type="ECO:0000313" key="1">
    <source>
        <dbReference type="EMBL" id="BDG72489.1"/>
    </source>
</evidence>
<dbReference type="Proteomes" id="UP000831327">
    <property type="component" value="Chromosome"/>
</dbReference>
<gene>
    <name evidence="1" type="ORF">Rmf_24180</name>
</gene>
<name>A0ABM7Y3R2_9PROT</name>
<evidence type="ECO:0000313" key="2">
    <source>
        <dbReference type="Proteomes" id="UP000831327"/>
    </source>
</evidence>